<keyword evidence="3" id="KW-1185">Reference proteome</keyword>
<dbReference type="RefSeq" id="WP_007001414.1">
    <property type="nucleotide sequence ID" value="NZ_JH992955.1"/>
</dbReference>
<dbReference type="HOGENOM" id="CLU_025996_2_2_11"/>
<dbReference type="Pfam" id="PF00535">
    <property type="entry name" value="Glycos_transf_2"/>
    <property type="match status" value="1"/>
</dbReference>
<dbReference type="SUPFAM" id="SSF53448">
    <property type="entry name" value="Nucleotide-diphospho-sugar transferases"/>
    <property type="match status" value="1"/>
</dbReference>
<protein>
    <recommendedName>
        <fullName evidence="1">Glycosyltransferase 2-like domain-containing protein</fullName>
    </recommendedName>
</protein>
<dbReference type="InterPro" id="IPR029044">
    <property type="entry name" value="Nucleotide-diphossugar_trans"/>
</dbReference>
<dbReference type="STRING" id="202789.GCA_001457435_00907"/>
<dbReference type="EMBL" id="AGWL01000007">
    <property type="protein sequence ID" value="EKU94754.1"/>
    <property type="molecule type" value="Genomic_DNA"/>
</dbReference>
<dbReference type="PANTHER" id="PTHR43685">
    <property type="entry name" value="GLYCOSYLTRANSFERASE"/>
    <property type="match status" value="1"/>
</dbReference>
<dbReference type="PANTHER" id="PTHR43685:SF2">
    <property type="entry name" value="GLYCOSYLTRANSFERASE 2-LIKE DOMAIN-CONTAINING PROTEIN"/>
    <property type="match status" value="1"/>
</dbReference>
<dbReference type="InterPro" id="IPR001173">
    <property type="entry name" value="Glyco_trans_2-like"/>
</dbReference>
<feature type="domain" description="Glycosyltransferase 2-like" evidence="1">
    <location>
        <begin position="5"/>
        <end position="174"/>
    </location>
</feature>
<dbReference type="Gene3D" id="3.90.550.10">
    <property type="entry name" value="Spore Coat Polysaccharide Biosynthesis Protein SpsA, Chain A"/>
    <property type="match status" value="1"/>
</dbReference>
<organism evidence="2 3">
    <name type="scientific">Actinobaculum massiliense ACS-171-V-Col2</name>
    <dbReference type="NCBI Taxonomy" id="883066"/>
    <lineage>
        <taxon>Bacteria</taxon>
        <taxon>Bacillati</taxon>
        <taxon>Actinomycetota</taxon>
        <taxon>Actinomycetes</taxon>
        <taxon>Actinomycetales</taxon>
        <taxon>Actinomycetaceae</taxon>
        <taxon>Actinobaculum</taxon>
    </lineage>
</organism>
<dbReference type="InterPro" id="IPR050834">
    <property type="entry name" value="Glycosyltransf_2"/>
</dbReference>
<reference evidence="2 3" key="1">
    <citation type="submission" date="2012-09" db="EMBL/GenBank/DDBJ databases">
        <title>The Genome Sequence of Actinobaculum massiliae ACS-171-V-COL2.</title>
        <authorList>
            <consortium name="The Broad Institute Genome Sequencing Platform"/>
            <person name="Earl A."/>
            <person name="Ward D."/>
            <person name="Feldgarden M."/>
            <person name="Gevers D."/>
            <person name="Saerens B."/>
            <person name="Vaneechoutte M."/>
            <person name="Walker B."/>
            <person name="Young S.K."/>
            <person name="Zeng Q."/>
            <person name="Gargeya S."/>
            <person name="Fitzgerald M."/>
            <person name="Haas B."/>
            <person name="Abouelleil A."/>
            <person name="Alvarado L."/>
            <person name="Arachchi H.M."/>
            <person name="Berlin A."/>
            <person name="Chapman S.B."/>
            <person name="Goldberg J."/>
            <person name="Griggs A."/>
            <person name="Gujja S."/>
            <person name="Hansen M."/>
            <person name="Howarth C."/>
            <person name="Imamovic A."/>
            <person name="Larimer J."/>
            <person name="McCowen C."/>
            <person name="Montmayeur A."/>
            <person name="Murphy C."/>
            <person name="Neiman D."/>
            <person name="Pearson M."/>
            <person name="Priest M."/>
            <person name="Roberts A."/>
            <person name="Saif S."/>
            <person name="Shea T."/>
            <person name="Sisk P."/>
            <person name="Sykes S."/>
            <person name="Wortman J."/>
            <person name="Nusbaum C."/>
            <person name="Birren B."/>
        </authorList>
    </citation>
    <scope>NUCLEOTIDE SEQUENCE [LARGE SCALE GENOMIC DNA]</scope>
    <source>
        <strain evidence="3">ACS-171-V-Col2</strain>
    </source>
</reference>
<dbReference type="Proteomes" id="UP000009888">
    <property type="component" value="Unassembled WGS sequence"/>
</dbReference>
<comment type="caution">
    <text evidence="2">The sequence shown here is derived from an EMBL/GenBank/DDBJ whole genome shotgun (WGS) entry which is preliminary data.</text>
</comment>
<evidence type="ECO:0000259" key="1">
    <source>
        <dbReference type="Pfam" id="PF00535"/>
    </source>
</evidence>
<dbReference type="AlphaFoldDB" id="K9EBV7"/>
<name>K9EBV7_9ACTO</name>
<sequence>MTDVSVCMATYNGEKYLAEQLDSILSQLGDDDEIVAVDDCSTDGTVEVLRQYAEHDPRVQVIARQVNYGYVRTFEQAIRASHGRYILLSDQDDVWTDDHVQILREVLGQDGGAVASNLATLGGPAVIPGPYGQKDWSLTAASSNHNHRNVLGILAGNMPYYGCAMGFRRELVEDGLLPFPAFLSESHDLWIALYANLCGQMIHREERTVLRRFHEDNASPSKPRGVRQALASRAMLVRCIHEIKERR</sequence>
<gene>
    <name evidence="2" type="ORF">HMPREF9233_01208</name>
</gene>
<proteinExistence type="predicted"/>
<dbReference type="PATRIC" id="fig|883066.3.peg.1266"/>
<dbReference type="eggNOG" id="COG1216">
    <property type="taxonomic scope" value="Bacteria"/>
</dbReference>
<evidence type="ECO:0000313" key="3">
    <source>
        <dbReference type="Proteomes" id="UP000009888"/>
    </source>
</evidence>
<evidence type="ECO:0000313" key="2">
    <source>
        <dbReference type="EMBL" id="EKU94754.1"/>
    </source>
</evidence>
<accession>K9EBV7</accession>